<reference evidence="1 2" key="1">
    <citation type="journal article" date="2018" name="Front. Plant Sci.">
        <title>Red Clover (Trifolium pratense) and Zigzag Clover (T. medium) - A Picture of Genomic Similarities and Differences.</title>
        <authorList>
            <person name="Dluhosova J."/>
            <person name="Istvanek J."/>
            <person name="Nedelnik J."/>
            <person name="Repkova J."/>
        </authorList>
    </citation>
    <scope>NUCLEOTIDE SEQUENCE [LARGE SCALE GENOMIC DNA]</scope>
    <source>
        <strain evidence="2">cv. 10/8</strain>
        <tissue evidence="1">Leaf</tissue>
    </source>
</reference>
<feature type="non-terminal residue" evidence="1">
    <location>
        <position position="91"/>
    </location>
</feature>
<name>A0A392NFQ7_9FABA</name>
<evidence type="ECO:0000313" key="2">
    <source>
        <dbReference type="Proteomes" id="UP000265520"/>
    </source>
</evidence>
<proteinExistence type="predicted"/>
<keyword evidence="2" id="KW-1185">Reference proteome</keyword>
<comment type="caution">
    <text evidence="1">The sequence shown here is derived from an EMBL/GenBank/DDBJ whole genome shotgun (WGS) entry which is preliminary data.</text>
</comment>
<sequence>MDHLPLISCMRKGGRVSIMHQFGGGIFGKREARRKGAGLVTILVAFSATQNAYISNMGIWDSNMWSWKLDWRIALDDEETESAIEMHQLLV</sequence>
<accession>A0A392NFQ7</accession>
<dbReference type="EMBL" id="LXQA010036520">
    <property type="protein sequence ID" value="MCH98029.1"/>
    <property type="molecule type" value="Genomic_DNA"/>
</dbReference>
<organism evidence="1 2">
    <name type="scientific">Trifolium medium</name>
    <dbReference type="NCBI Taxonomy" id="97028"/>
    <lineage>
        <taxon>Eukaryota</taxon>
        <taxon>Viridiplantae</taxon>
        <taxon>Streptophyta</taxon>
        <taxon>Embryophyta</taxon>
        <taxon>Tracheophyta</taxon>
        <taxon>Spermatophyta</taxon>
        <taxon>Magnoliopsida</taxon>
        <taxon>eudicotyledons</taxon>
        <taxon>Gunneridae</taxon>
        <taxon>Pentapetalae</taxon>
        <taxon>rosids</taxon>
        <taxon>fabids</taxon>
        <taxon>Fabales</taxon>
        <taxon>Fabaceae</taxon>
        <taxon>Papilionoideae</taxon>
        <taxon>50 kb inversion clade</taxon>
        <taxon>NPAAA clade</taxon>
        <taxon>Hologalegina</taxon>
        <taxon>IRL clade</taxon>
        <taxon>Trifolieae</taxon>
        <taxon>Trifolium</taxon>
    </lineage>
</organism>
<dbReference type="Proteomes" id="UP000265520">
    <property type="component" value="Unassembled WGS sequence"/>
</dbReference>
<protein>
    <submittedName>
        <fullName evidence="1">Uncharacterized protein</fullName>
    </submittedName>
</protein>
<evidence type="ECO:0000313" key="1">
    <source>
        <dbReference type="EMBL" id="MCH98029.1"/>
    </source>
</evidence>
<dbReference type="AlphaFoldDB" id="A0A392NFQ7"/>
<gene>
    <name evidence="1" type="ORF">A2U01_0019028</name>
</gene>